<gene>
    <name evidence="1" type="ORF">V5F89_12320</name>
</gene>
<sequence>MKKFATLEFPDFPRADLRAHLLSCEGNIPASAVDEIVDIACHAAASARTSMLEVLDRASNPMISMTAFGLAASLALHDAERMREGLKAAAQREGVTFFEGQLEKAHG</sequence>
<dbReference type="RefSeq" id="WP_338445925.1">
    <property type="nucleotide sequence ID" value="NZ_CP144918.1"/>
</dbReference>
<protein>
    <submittedName>
        <fullName evidence="1">Uncharacterized protein</fullName>
    </submittedName>
</protein>
<keyword evidence="2" id="KW-1185">Reference proteome</keyword>
<dbReference type="Proteomes" id="UP001335183">
    <property type="component" value="Chromosome"/>
</dbReference>
<name>A0ABZ2D2C0_9SPHN</name>
<reference evidence="1 2" key="1">
    <citation type="submission" date="2024-02" db="EMBL/GenBank/DDBJ databases">
        <title>The whole genome sequence of five bacterial samples isolated from Abu Dhabi Sabkha-shore region.</title>
        <authorList>
            <person name="Sudalaimuthuasari N."/>
            <person name="Sarfraz B."/>
            <person name="Tuyisabe J.D."/>
            <person name="Mugisha Ntwali L.D.M."/>
            <person name="Ali A.I.A.A."/>
            <person name="Almansoori S.Z.A."/>
            <person name="Alajami H.S.A."/>
            <person name="Almeqbaali A.A.S."/>
            <person name="Kundu B."/>
            <person name="Saeed E.E."/>
            <person name="Sukumarinath V."/>
            <person name="Mishra A.K."/>
            <person name="Hazzouri K.M."/>
            <person name="Almaskari R."/>
            <person name="Sharma A.K."/>
            <person name="Amiri K.M.A."/>
        </authorList>
    </citation>
    <scope>NUCLEOTIDE SEQUENCE [LARGE SCALE GENOMIC DNA]</scope>
    <source>
        <strain evidence="2">kcgeb_sd</strain>
    </source>
</reference>
<dbReference type="EMBL" id="CP144918">
    <property type="protein sequence ID" value="WWA47034.1"/>
    <property type="molecule type" value="Genomic_DNA"/>
</dbReference>
<evidence type="ECO:0000313" key="2">
    <source>
        <dbReference type="Proteomes" id="UP001335183"/>
    </source>
</evidence>
<accession>A0ABZ2D2C0</accession>
<proteinExistence type="predicted"/>
<evidence type="ECO:0000313" key="1">
    <source>
        <dbReference type="EMBL" id="WWA47034.1"/>
    </source>
</evidence>
<organism evidence="1 2">
    <name type="scientific">Pelagerythrobacter marensis</name>
    <dbReference type="NCBI Taxonomy" id="543877"/>
    <lineage>
        <taxon>Bacteria</taxon>
        <taxon>Pseudomonadati</taxon>
        <taxon>Pseudomonadota</taxon>
        <taxon>Alphaproteobacteria</taxon>
        <taxon>Sphingomonadales</taxon>
        <taxon>Erythrobacteraceae</taxon>
        <taxon>Pelagerythrobacter</taxon>
    </lineage>
</organism>